<dbReference type="InParanoid" id="E3MYX4"/>
<accession>E3MYX4</accession>
<organism evidence="2">
    <name type="scientific">Caenorhabditis remanei</name>
    <name type="common">Caenorhabditis vulgaris</name>
    <dbReference type="NCBI Taxonomy" id="31234"/>
    <lineage>
        <taxon>Eukaryota</taxon>
        <taxon>Metazoa</taxon>
        <taxon>Ecdysozoa</taxon>
        <taxon>Nematoda</taxon>
        <taxon>Chromadorea</taxon>
        <taxon>Rhabditida</taxon>
        <taxon>Rhabditina</taxon>
        <taxon>Rhabditomorpha</taxon>
        <taxon>Rhabditoidea</taxon>
        <taxon>Rhabditidae</taxon>
        <taxon>Peloderinae</taxon>
        <taxon>Caenorhabditis</taxon>
    </lineage>
</organism>
<dbReference type="AlphaFoldDB" id="E3MYX4"/>
<sequence>MDLQEILLITLTSKKSAFIMKFLLPMNWFNLELLFFSETTKFFFDAKGPSDSVLVEGQNAGDVYQFKIAQHNRDITHHEEFMMGVMDHVKQLNLVKKSIILSQVSMPSANYRHILDECKEVSKLLLFCKVESGFEYRAGPDFRIDYLHVSDGHWMHLDDFSNCKKVKVFDRSEHKHLKYANPEVPRALIRKWIESDCQLEHLEAYGDWVGIDFREVLSGLEYRKTEQREYSHSVEITRRCDGKKATVTCRWNYFELKVID</sequence>
<dbReference type="Proteomes" id="UP000008281">
    <property type="component" value="Unassembled WGS sequence"/>
</dbReference>
<evidence type="ECO:0000313" key="2">
    <source>
        <dbReference type="Proteomes" id="UP000008281"/>
    </source>
</evidence>
<proteinExistence type="predicted"/>
<gene>
    <name evidence="1" type="ORF">CRE_04245</name>
</gene>
<dbReference type="PANTHER" id="PTHR21503">
    <property type="entry name" value="F-BOX-CONTAINING HYPOTHETICAL PROTEIN C.ELEGANS"/>
    <property type="match status" value="1"/>
</dbReference>
<keyword evidence="2" id="KW-1185">Reference proteome</keyword>
<name>E3MYX4_CAERE</name>
<protein>
    <recommendedName>
        <fullName evidence="3">F-box associated domain-containing protein</fullName>
    </recommendedName>
</protein>
<dbReference type="FunCoup" id="E3MYX4">
    <property type="interactions" value="549"/>
</dbReference>
<evidence type="ECO:0000313" key="1">
    <source>
        <dbReference type="EMBL" id="EFP12282.1"/>
    </source>
</evidence>
<evidence type="ECO:0008006" key="3">
    <source>
        <dbReference type="Google" id="ProtNLM"/>
    </source>
</evidence>
<dbReference type="EMBL" id="DS268498">
    <property type="protein sequence ID" value="EFP12282.1"/>
    <property type="molecule type" value="Genomic_DNA"/>
</dbReference>
<reference evidence="1" key="1">
    <citation type="submission" date="2007-07" db="EMBL/GenBank/DDBJ databases">
        <title>PCAP assembly of the Caenorhabditis remanei genome.</title>
        <authorList>
            <consortium name="The Caenorhabditis remanei Sequencing Consortium"/>
            <person name="Wilson R.K."/>
        </authorList>
    </citation>
    <scope>NUCLEOTIDE SEQUENCE [LARGE SCALE GENOMIC DNA]</scope>
    <source>
        <strain evidence="1">PB4641</strain>
    </source>
</reference>
<dbReference type="HOGENOM" id="CLU_875053_0_0_1"/>
<dbReference type="PANTHER" id="PTHR21503:SF8">
    <property type="entry name" value="F-BOX ASSOCIATED DOMAIN-CONTAINING PROTEIN-RELATED"/>
    <property type="match status" value="1"/>
</dbReference>